<name>A0ABW5FWU9_9PSEU</name>
<accession>A0ABW5FWU9</accession>
<protein>
    <submittedName>
        <fullName evidence="1">Uncharacterized protein</fullName>
    </submittedName>
</protein>
<keyword evidence="2" id="KW-1185">Reference proteome</keyword>
<organism evidence="1 2">
    <name type="scientific">Amycolatopsis pigmentata</name>
    <dbReference type="NCBI Taxonomy" id="450801"/>
    <lineage>
        <taxon>Bacteria</taxon>
        <taxon>Bacillati</taxon>
        <taxon>Actinomycetota</taxon>
        <taxon>Actinomycetes</taxon>
        <taxon>Pseudonocardiales</taxon>
        <taxon>Pseudonocardiaceae</taxon>
        <taxon>Amycolatopsis</taxon>
    </lineage>
</organism>
<evidence type="ECO:0000313" key="2">
    <source>
        <dbReference type="Proteomes" id="UP001597417"/>
    </source>
</evidence>
<evidence type="ECO:0000313" key="1">
    <source>
        <dbReference type="EMBL" id="MFD2418267.1"/>
    </source>
</evidence>
<dbReference type="EMBL" id="JBHUKR010000007">
    <property type="protein sequence ID" value="MFD2418267.1"/>
    <property type="molecule type" value="Genomic_DNA"/>
</dbReference>
<reference evidence="2" key="1">
    <citation type="journal article" date="2019" name="Int. J. Syst. Evol. Microbiol.">
        <title>The Global Catalogue of Microorganisms (GCM) 10K type strain sequencing project: providing services to taxonomists for standard genome sequencing and annotation.</title>
        <authorList>
            <consortium name="The Broad Institute Genomics Platform"/>
            <consortium name="The Broad Institute Genome Sequencing Center for Infectious Disease"/>
            <person name="Wu L."/>
            <person name="Ma J."/>
        </authorList>
    </citation>
    <scope>NUCLEOTIDE SEQUENCE [LARGE SCALE GENOMIC DNA]</scope>
    <source>
        <strain evidence="2">CGMCC 4.7645</strain>
    </source>
</reference>
<gene>
    <name evidence="1" type="ORF">ACFSXZ_18245</name>
</gene>
<comment type="caution">
    <text evidence="1">The sequence shown here is derived from an EMBL/GenBank/DDBJ whole genome shotgun (WGS) entry which is preliminary data.</text>
</comment>
<proteinExistence type="predicted"/>
<dbReference type="Proteomes" id="UP001597417">
    <property type="component" value="Unassembled WGS sequence"/>
</dbReference>
<dbReference type="RefSeq" id="WP_378266214.1">
    <property type="nucleotide sequence ID" value="NZ_JBHUKR010000007.1"/>
</dbReference>
<sequence length="50" mass="4879">MARPRVTSRVGILAIGGLVTVLAGAGVLPAQATATTQITDLGVLPGGSYS</sequence>